<dbReference type="InterPro" id="IPR020827">
    <property type="entry name" value="Asparaginase/glutaminase_AS1"/>
</dbReference>
<dbReference type="PANTHER" id="PTHR48462:SF1">
    <property type="entry name" value="PROTEIN, PUTATIVE-RELATED"/>
    <property type="match status" value="1"/>
</dbReference>
<dbReference type="EMBL" id="DF974353">
    <property type="protein sequence ID" value="GAU47853.1"/>
    <property type="molecule type" value="Genomic_DNA"/>
</dbReference>
<dbReference type="InterPro" id="IPR026960">
    <property type="entry name" value="RVT-Znf"/>
</dbReference>
<evidence type="ECO:0000259" key="2">
    <source>
        <dbReference type="Pfam" id="PF13966"/>
    </source>
</evidence>
<feature type="active site" evidence="1">
    <location>
        <position position="26"/>
    </location>
</feature>
<name>A0A2Z6P072_TRISU</name>
<protein>
    <recommendedName>
        <fullName evidence="2">Reverse transcriptase zinc-binding domain-containing protein</fullName>
    </recommendedName>
</protein>
<reference evidence="4" key="1">
    <citation type="journal article" date="2017" name="Front. Plant Sci.">
        <title>Climate Clever Clovers: New Paradigm to Reduce the Environmental Footprint of Ruminants by Breeding Low Methanogenic Forages Utilizing Haplotype Variation.</title>
        <authorList>
            <person name="Kaur P."/>
            <person name="Appels R."/>
            <person name="Bayer P.E."/>
            <person name="Keeble-Gagnere G."/>
            <person name="Wang J."/>
            <person name="Hirakawa H."/>
            <person name="Shirasawa K."/>
            <person name="Vercoe P."/>
            <person name="Stefanova K."/>
            <person name="Durmic Z."/>
            <person name="Nichols P."/>
            <person name="Revell C."/>
            <person name="Isobe S.N."/>
            <person name="Edwards D."/>
            <person name="Erskine W."/>
        </authorList>
    </citation>
    <scope>NUCLEOTIDE SEQUENCE [LARGE SCALE GENOMIC DNA]</scope>
    <source>
        <strain evidence="4">cv. Daliak</strain>
    </source>
</reference>
<keyword evidence="4" id="KW-1185">Reference proteome</keyword>
<evidence type="ECO:0000313" key="4">
    <source>
        <dbReference type="Proteomes" id="UP000242715"/>
    </source>
</evidence>
<dbReference type="AlphaFoldDB" id="A0A2Z6P072"/>
<dbReference type="Pfam" id="PF13966">
    <property type="entry name" value="zf-RVT"/>
    <property type="match status" value="1"/>
</dbReference>
<dbReference type="Proteomes" id="UP000242715">
    <property type="component" value="Unassembled WGS sequence"/>
</dbReference>
<dbReference type="PROSITE" id="PS00144">
    <property type="entry name" value="ASN_GLN_ASE_1"/>
    <property type="match status" value="1"/>
</dbReference>
<proteinExistence type="predicted"/>
<feature type="domain" description="Reverse transcriptase zinc-binding" evidence="2">
    <location>
        <begin position="508"/>
        <end position="596"/>
    </location>
</feature>
<organism evidence="3 4">
    <name type="scientific">Trifolium subterraneum</name>
    <name type="common">Subterranean clover</name>
    <dbReference type="NCBI Taxonomy" id="3900"/>
    <lineage>
        <taxon>Eukaryota</taxon>
        <taxon>Viridiplantae</taxon>
        <taxon>Streptophyta</taxon>
        <taxon>Embryophyta</taxon>
        <taxon>Tracheophyta</taxon>
        <taxon>Spermatophyta</taxon>
        <taxon>Magnoliopsida</taxon>
        <taxon>eudicotyledons</taxon>
        <taxon>Gunneridae</taxon>
        <taxon>Pentapetalae</taxon>
        <taxon>rosids</taxon>
        <taxon>fabids</taxon>
        <taxon>Fabales</taxon>
        <taxon>Fabaceae</taxon>
        <taxon>Papilionoideae</taxon>
        <taxon>50 kb inversion clade</taxon>
        <taxon>NPAAA clade</taxon>
        <taxon>Hologalegina</taxon>
        <taxon>IRL clade</taxon>
        <taxon>Trifolieae</taxon>
        <taxon>Trifolium</taxon>
    </lineage>
</organism>
<evidence type="ECO:0000256" key="1">
    <source>
        <dbReference type="PROSITE-ProRule" id="PRU10099"/>
    </source>
</evidence>
<accession>A0A2Z6P072</accession>
<sequence length="610" mass="67826">MVNFLCLEPREIEDRDQIDVGTTGGTVAKLEEADELFSLVVKAYWAATDRNGHNYGKDNIEEETQKMTTNIKQCLHKVADGHFTAAVKVFGSSGVAPYNEDTMKILGDKYPYKPPPSVSTTLFSEAPLVVDVDTVFRCITSFPKGTWKMSKSLLGGAVSRDKCFIEGVTMKRDVRVVELMHLLPRLRDPQSELLLLHSCMVEDIVVGGGPFFGDLKWRIASLPIKVAHTQDFLLAISIEGLGQHMSPVKYCTVLKYRLMILLFPAEDKEAPVNFLTDPLEGRSTLRSVDVQVYEWVGGKHACVDLTEVLPLVGVTTEDFTVGQTTLKAASSKVAQYEIACSNNQHAFIPFAFDTFGFLAPYVVNILQRIQRVMHRNVVSHRLLVDREGLWFRVLATRYGVERGRLCAGGRRGSAWWREVAHIRDGGGEVEGGWFGGHISRKVGDGGQISADMFQSGWGVGGETWVWRRQLRAWEDEMLGELQTLLFTISLQAHSSDRWLWQPDLDRGYSVRSAYQLLTHQVVAPLEAASGLIWHSQVPLKVSIFAWRLLRDRLPTKANLTSRGILLVGDSHCVSGCGAVESAHHVFISCSMFGSLWSLVSSWVGSAPVTA</sequence>
<dbReference type="PANTHER" id="PTHR48462">
    <property type="entry name" value="PROTEIN, PUTATIVE-RELATED"/>
    <property type="match status" value="1"/>
</dbReference>
<gene>
    <name evidence="3" type="ORF">TSUD_404300</name>
</gene>
<dbReference type="OrthoDB" id="689430at2759"/>
<evidence type="ECO:0000313" key="3">
    <source>
        <dbReference type="EMBL" id="GAU47853.1"/>
    </source>
</evidence>
<dbReference type="GO" id="GO:0006520">
    <property type="term" value="P:amino acid metabolic process"/>
    <property type="evidence" value="ECO:0007669"/>
    <property type="project" value="InterPro"/>
</dbReference>